<dbReference type="PANTHER" id="PTHR12862">
    <property type="entry name" value="BADF TYPE ATPASE DOMAIN-CONTAINING PROTEIN"/>
    <property type="match status" value="1"/>
</dbReference>
<dbReference type="Ensembl" id="ENSBMST00010021443.1">
    <property type="protein sequence ID" value="ENSBMSP00010019400.1"/>
    <property type="gene ID" value="ENSBMSG00010014133.1"/>
</dbReference>
<dbReference type="InterPro" id="IPR043129">
    <property type="entry name" value="ATPase_NBD"/>
</dbReference>
<dbReference type="SUPFAM" id="SSF53067">
    <property type="entry name" value="Actin-like ATPase domain"/>
    <property type="match status" value="1"/>
</dbReference>
<sequence>MKAVESKSEEFSSQGKSIFFYDGCSLDLLWSLFHDVSQIFIYFQVPDQLGILTHLYLINAGLLGFAVKIAGGAQEVPPLSCYTFRKPGWMLGRHTMAILPGIDQVLFQRETGLLILCVGSLWKSWELLQEDFLLALSQGRDPGSELLLYLHPDEAVALLFTGRGSLGFRHIQHSLLLDYRVNAITFCSTTSSRGAWPWLHPHPSPVDTGSWKGGDFFSFSLNTYTHIHTNRRK</sequence>
<organism evidence="1">
    <name type="scientific">Balaenoptera musculus</name>
    <name type="common">Blue whale</name>
    <dbReference type="NCBI Taxonomy" id="9771"/>
    <lineage>
        <taxon>Eukaryota</taxon>
        <taxon>Metazoa</taxon>
        <taxon>Chordata</taxon>
        <taxon>Craniata</taxon>
        <taxon>Vertebrata</taxon>
        <taxon>Euteleostomi</taxon>
        <taxon>Mammalia</taxon>
        <taxon>Eutheria</taxon>
        <taxon>Laurasiatheria</taxon>
        <taxon>Artiodactyla</taxon>
        <taxon>Whippomorpha</taxon>
        <taxon>Cetacea</taxon>
        <taxon>Mysticeti</taxon>
        <taxon>Balaenopteridae</taxon>
        <taxon>Balaenoptera</taxon>
    </lineage>
</organism>
<dbReference type="PANTHER" id="PTHR12862:SF0">
    <property type="entry name" value="N-ACETYL-D-GLUCOSAMINE KINASE"/>
    <property type="match status" value="1"/>
</dbReference>
<name>A0A8C0DG10_BALMU</name>
<dbReference type="InterPro" id="IPR039758">
    <property type="entry name" value="NAGK-like"/>
</dbReference>
<proteinExistence type="predicted"/>
<accession>A0A8C0DG10</accession>
<dbReference type="GeneTree" id="ENSGT01000000222123"/>
<protein>
    <submittedName>
        <fullName evidence="1">Uncharacterized protein</fullName>
    </submittedName>
</protein>
<evidence type="ECO:0000313" key="1">
    <source>
        <dbReference type="Ensembl" id="ENSBMSP00010019400.1"/>
    </source>
</evidence>
<dbReference type="GO" id="GO:0045127">
    <property type="term" value="F:N-acetylglucosamine kinase activity"/>
    <property type="evidence" value="ECO:0007669"/>
    <property type="project" value="InterPro"/>
</dbReference>
<reference evidence="1" key="1">
    <citation type="submission" date="2023-09" db="UniProtKB">
        <authorList>
            <consortium name="Ensembl"/>
        </authorList>
    </citation>
    <scope>IDENTIFICATION</scope>
</reference>
<dbReference type="Gene3D" id="3.30.420.40">
    <property type="match status" value="1"/>
</dbReference>
<dbReference type="AlphaFoldDB" id="A0A8C0DG10"/>